<feature type="region of interest" description="Disordered" evidence="1">
    <location>
        <begin position="323"/>
        <end position="346"/>
    </location>
</feature>
<dbReference type="Gene3D" id="3.30.70.370">
    <property type="match status" value="1"/>
</dbReference>
<name>A0A3P6N850_ANISI</name>
<feature type="region of interest" description="Disordered" evidence="1">
    <location>
        <begin position="409"/>
        <end position="433"/>
    </location>
</feature>
<dbReference type="InterPro" id="IPR002298">
    <property type="entry name" value="DNA_polymerase_A"/>
</dbReference>
<feature type="domain" description="DNA-directed DNA polymerase family A palm" evidence="2">
    <location>
        <begin position="953"/>
        <end position="1189"/>
    </location>
</feature>
<feature type="region of interest" description="Disordered" evidence="1">
    <location>
        <begin position="56"/>
        <end position="87"/>
    </location>
</feature>
<protein>
    <recommendedName>
        <fullName evidence="2">DNA-directed DNA polymerase family A palm domain-containing protein</fullName>
    </recommendedName>
</protein>
<dbReference type="InterPro" id="IPR043502">
    <property type="entry name" value="DNA/RNA_pol_sf"/>
</dbReference>
<dbReference type="SUPFAM" id="SSF56672">
    <property type="entry name" value="DNA/RNA polymerases"/>
    <property type="match status" value="1"/>
</dbReference>
<dbReference type="PANTHER" id="PTHR10133">
    <property type="entry name" value="DNA POLYMERASE I"/>
    <property type="match status" value="1"/>
</dbReference>
<dbReference type="AlphaFoldDB" id="A0A3P6N850"/>
<dbReference type="PRINTS" id="PR00868">
    <property type="entry name" value="DNAPOLI"/>
</dbReference>
<dbReference type="GO" id="GO:0003887">
    <property type="term" value="F:DNA-directed DNA polymerase activity"/>
    <property type="evidence" value="ECO:0007669"/>
    <property type="project" value="InterPro"/>
</dbReference>
<feature type="region of interest" description="Disordered" evidence="1">
    <location>
        <begin position="367"/>
        <end position="388"/>
    </location>
</feature>
<dbReference type="OrthoDB" id="2320933at2759"/>
<dbReference type="InterPro" id="IPR001098">
    <property type="entry name" value="DNA-dir_DNA_pol_A_palm_dom"/>
</dbReference>
<feature type="compositionally biased region" description="Low complexity" evidence="1">
    <location>
        <begin position="415"/>
        <end position="430"/>
    </location>
</feature>
<feature type="compositionally biased region" description="Low complexity" evidence="1">
    <location>
        <begin position="1013"/>
        <end position="1028"/>
    </location>
</feature>
<dbReference type="EMBL" id="UYRR01000327">
    <property type="protein sequence ID" value="VDK17769.1"/>
    <property type="molecule type" value="Genomic_DNA"/>
</dbReference>
<feature type="region of interest" description="Disordered" evidence="1">
    <location>
        <begin position="1008"/>
        <end position="1028"/>
    </location>
</feature>
<keyword evidence="4" id="KW-1185">Reference proteome</keyword>
<evidence type="ECO:0000313" key="3">
    <source>
        <dbReference type="EMBL" id="VDK17769.1"/>
    </source>
</evidence>
<dbReference type="Proteomes" id="UP000267096">
    <property type="component" value="Unassembled WGS sequence"/>
</dbReference>
<gene>
    <name evidence="3" type="ORF">ASIM_LOCUS494</name>
</gene>
<feature type="region of interest" description="Disordered" evidence="1">
    <location>
        <begin position="450"/>
        <end position="471"/>
    </location>
</feature>
<dbReference type="PANTHER" id="PTHR10133:SF62">
    <property type="entry name" value="DNA POLYMERASE THETA"/>
    <property type="match status" value="1"/>
</dbReference>
<feature type="compositionally biased region" description="Low complexity" evidence="1">
    <location>
        <begin position="58"/>
        <end position="72"/>
    </location>
</feature>
<dbReference type="Gene3D" id="1.10.150.20">
    <property type="entry name" value="5' to 3' exonuclease, C-terminal subdomain"/>
    <property type="match status" value="1"/>
</dbReference>
<evidence type="ECO:0000259" key="2">
    <source>
        <dbReference type="Pfam" id="PF00476"/>
    </source>
</evidence>
<proteinExistence type="predicted"/>
<organism evidence="3 4">
    <name type="scientific">Anisakis simplex</name>
    <name type="common">Herring worm</name>
    <dbReference type="NCBI Taxonomy" id="6269"/>
    <lineage>
        <taxon>Eukaryota</taxon>
        <taxon>Metazoa</taxon>
        <taxon>Ecdysozoa</taxon>
        <taxon>Nematoda</taxon>
        <taxon>Chromadorea</taxon>
        <taxon>Rhabditida</taxon>
        <taxon>Spirurina</taxon>
        <taxon>Ascaridomorpha</taxon>
        <taxon>Ascaridoidea</taxon>
        <taxon>Anisakidae</taxon>
        <taxon>Anisakis</taxon>
        <taxon>Anisakis simplex complex</taxon>
    </lineage>
</organism>
<dbReference type="GO" id="GO:0006302">
    <property type="term" value="P:double-strand break repair"/>
    <property type="evidence" value="ECO:0007669"/>
    <property type="project" value="TreeGrafter"/>
</dbReference>
<dbReference type="Pfam" id="PF00476">
    <property type="entry name" value="DNA_pol_A"/>
    <property type="match status" value="1"/>
</dbReference>
<feature type="compositionally biased region" description="Low complexity" evidence="1">
    <location>
        <begin position="456"/>
        <end position="470"/>
    </location>
</feature>
<evidence type="ECO:0000313" key="4">
    <source>
        <dbReference type="Proteomes" id="UP000267096"/>
    </source>
</evidence>
<dbReference type="GO" id="GO:0003677">
    <property type="term" value="F:DNA binding"/>
    <property type="evidence" value="ECO:0007669"/>
    <property type="project" value="InterPro"/>
</dbReference>
<reference evidence="3 4" key="1">
    <citation type="submission" date="2018-11" db="EMBL/GenBank/DDBJ databases">
        <authorList>
            <consortium name="Pathogen Informatics"/>
        </authorList>
    </citation>
    <scope>NUCLEOTIDE SEQUENCE [LARGE SCALE GENOMIC DNA]</scope>
</reference>
<accession>A0A3P6N850</accession>
<sequence length="1191" mass="131608">MNKWLSGEKAMTDLESATLLAARARQYLTSSIRNLGVFSETQLSLLLSSSSDTSYTVQDNDSSQFNSQSIQQPTESPSVENEMNRSQQEINLDEKCLLELSSRDLFDGSSIYGEECFDERSLYGSNVENTTTSAVLDCVRDEDNGKDGLPSGNNDDSDEILDIKIRASQIEKRPIETDDKATLVEDEKILDKITKKMSRTSISSYVKREPLTESMLKNEQIIGSVPKCSPTLSASSKILHTGMVFADSGNLADDKHQTERTESKKFAVPKRATKCVDENKSSPIIAENEQSKITKNAQSDIVETKDDLKQRLSVRKNLEANNRVASQAIEKHRPSPEPSRYQSGSEFGCSLDDSAFSALIFTAEQSAIPPSPSSLPTQKMAAPLQSPKNDCSLSDSIFLDMLIESENEPKGAALQSQSQSKSQPQLPEPQNNQFESVRDLTVPLLSANGNEKVTESSTSSAAISTRSSSSVHPVLNNCSAISNIIVAAAEQNTSRIDAMKISKGVPCNGAKISDVSDGVSNEIEAESHKGQGSDVAEVSIPRPREVPIYNNEWQKDSFNESDDIFETSQHSQFTSQQISSNQPYEAKHIKRTRQQCYVSDSPTAVSPSCQSPMNKLIKFSSPLSTSSPINNTSSNIHNSHITSNNTVINNIDNNSVNQDVEHAVLQSSLTERTTPNKSVAKFSTPTRRPEAVRLEAGLENMKVSEEINRASLNFSIDDVCRSKSRWLKFVEEVSSWNGDVGVGICFSTGDRSCDSRSDIRAVALCPSRGNPAFIPFEGVSVYGNANEESLYPSFTPCDSVSIADRIDLFESVLASANQRKILVDFLHFTRSLKSPPFSKGLIQQKLSNCVCIRTLSFLAYFRSADGESPLHYKDLVARLIPSAIALNIMKRINVVSSERIRISTYALLNVRLFESLYPLSVRLSSQRFITLEMDSLLLLARLEAVGIGFDAQTAENMIRKVKDEMSQLEAEGRRLAGVAFNFDSPSEIANVLFVRMRIPPLIASSSSTKNDLNTNTRTNTSRSSHYSTNKTVLKQLSKQYPICGVILKWRRLNTALLTSLQNLLHEYESHIGSESTGNNKLTNRIHTNFTIFSQTGRVQSVRPNIQNVQKDEIVDSLSVRSLFIAPPGYKLISADYSQLELRVLAALSKDDTLMELFKSGSDVFQMMTDRWNGNKLIGVSVDRQKVKQVSS</sequence>
<feature type="compositionally biased region" description="Polar residues" evidence="1">
    <location>
        <begin position="73"/>
        <end position="87"/>
    </location>
</feature>
<evidence type="ECO:0000256" key="1">
    <source>
        <dbReference type="SAM" id="MobiDB-lite"/>
    </source>
</evidence>
<dbReference type="GO" id="GO:0006261">
    <property type="term" value="P:DNA-templated DNA replication"/>
    <property type="evidence" value="ECO:0007669"/>
    <property type="project" value="InterPro"/>
</dbReference>
<dbReference type="Gene3D" id="1.20.1060.10">
    <property type="entry name" value="Taq DNA Polymerase, Chain T, domain 4"/>
    <property type="match status" value="1"/>
</dbReference>